<dbReference type="GO" id="GO:0005737">
    <property type="term" value="C:cytoplasm"/>
    <property type="evidence" value="ECO:0007669"/>
    <property type="project" value="TreeGrafter"/>
</dbReference>
<evidence type="ECO:0000313" key="4">
    <source>
        <dbReference type="EMBL" id="AJK51554.1"/>
    </source>
</evidence>
<dbReference type="InterPro" id="IPR038765">
    <property type="entry name" value="Papain-like_cys_pep_sf"/>
</dbReference>
<organism evidence="4 5">
    <name type="scientific">Mycoplasma capricolum subsp. capripneumoniae 87001</name>
    <dbReference type="NCBI Taxonomy" id="1124992"/>
    <lineage>
        <taxon>Bacteria</taxon>
        <taxon>Bacillati</taxon>
        <taxon>Mycoplasmatota</taxon>
        <taxon>Mollicutes</taxon>
        <taxon>Mycoplasmataceae</taxon>
        <taxon>Mycoplasma</taxon>
    </lineage>
</organism>
<dbReference type="InterPro" id="IPR052557">
    <property type="entry name" value="CAP/Cytokinesis_protein"/>
</dbReference>
<dbReference type="PROSITE" id="PS51257">
    <property type="entry name" value="PROKAR_LIPOPROTEIN"/>
    <property type="match status" value="1"/>
</dbReference>
<dbReference type="SUPFAM" id="SSF54001">
    <property type="entry name" value="Cysteine proteinases"/>
    <property type="match status" value="1"/>
</dbReference>
<feature type="signal peptide" evidence="2">
    <location>
        <begin position="1"/>
        <end position="26"/>
    </location>
</feature>
<dbReference type="InterPro" id="IPR002931">
    <property type="entry name" value="Transglutaminase-like"/>
</dbReference>
<keyword evidence="4" id="KW-0449">Lipoprotein</keyword>
<feature type="domain" description="Transglutaminase-like" evidence="3">
    <location>
        <begin position="340"/>
        <end position="400"/>
    </location>
</feature>
<accession>A0A9N7AY55</accession>
<dbReference type="EMBL" id="CP006959">
    <property type="protein sequence ID" value="AJK51554.1"/>
    <property type="molecule type" value="Genomic_DNA"/>
</dbReference>
<dbReference type="KEGG" id="mcai:MCCG_0601"/>
<name>A0A9N7AY55_MYCCC</name>
<evidence type="ECO:0000256" key="2">
    <source>
        <dbReference type="SAM" id="SignalP"/>
    </source>
</evidence>
<dbReference type="Gene3D" id="3.10.620.30">
    <property type="match status" value="1"/>
</dbReference>
<evidence type="ECO:0000256" key="1">
    <source>
        <dbReference type="SAM" id="MobiDB-lite"/>
    </source>
</evidence>
<evidence type="ECO:0000259" key="3">
    <source>
        <dbReference type="SMART" id="SM00460"/>
    </source>
</evidence>
<feature type="region of interest" description="Disordered" evidence="1">
    <location>
        <begin position="37"/>
        <end position="105"/>
    </location>
</feature>
<keyword evidence="2" id="KW-0732">Signal</keyword>
<dbReference type="NCBIfam" id="NF045980">
    <property type="entry name" value="MAG6410_fam_LP"/>
    <property type="match status" value="1"/>
</dbReference>
<feature type="compositionally biased region" description="Polar residues" evidence="1">
    <location>
        <begin position="37"/>
        <end position="60"/>
    </location>
</feature>
<feature type="compositionally biased region" description="Low complexity" evidence="1">
    <location>
        <begin position="61"/>
        <end position="92"/>
    </location>
</feature>
<sequence length="762" mass="88126">MKKLQKYIKWLSLGSVVVLTSTTISCNVNTSSKNIFEIPTSNKKPKTPNSHSNSTNNLTPENSNTQPNNYENNNSSNNNSNQINNNEHSNNEIVTPPVENNTETNDTFINNQTYFSTISNLDYSLTSLDKTYLENVNKNFNEMSVDDNTIKNIILKNKLPINFYSHPKYSLEKQTITLDKFTNNQIKLKLFDNNTKEQVPSEEIKWYQQISYPEDQVITANDNQDKATFILSSDGTIKWKDTKESNEKEVEEKSARLWAEYKGYLYSAIIKVYSEDKSKLINDENEAIEKAKKIVEENGWNKLPTLEKLTKAYEWVTKEVKYDYDFTTGPILKNQNAHSALVKLKTVCTGYAKGLKLILEELGIPCKFIEGQSKRETSAAKHAWNLVQIDNEWYHVDTTSDRTDSKTKFNFFLNTNDDFLESDIFDRNFKNPGSRLRNLKFKNFVKTKEDVMVLIDNNFNPNNRQVNKLSLIVDRGNFNIVNKALEERNLDVQNWSYGSISSGSPNKSIIYTFNNSNIKKLTDVKINTIEQYNNKNAIKIEFDKEIKDLKAGNFNINNAIIKKVEQIQNGKAYILYLEHFSSFGEVEVKLESIKRKDYKFDLNEKNKVKFNIKKQEKPDIKIQSLDNSRIKIISNTNNLEYNFNNNSWKNVPSNSILSDATIGKLYVRYKENDNSPSSDVTVFEIQKADEIDKLVKLVNENMLIGLDYSMEYKKEKETNWNAVKKTALKDLDKGTYWIRAKAFDSTLASDISKVEWKQKKLD</sequence>
<dbReference type="AlphaFoldDB" id="A0A9N7AY55"/>
<proteinExistence type="predicted"/>
<dbReference type="PANTHER" id="PTHR46333:SF2">
    <property type="entry name" value="CYTOKINESIS PROTEIN 3"/>
    <property type="match status" value="1"/>
</dbReference>
<reference evidence="4 5" key="1">
    <citation type="submission" date="2013-12" db="EMBL/GenBank/DDBJ databases">
        <authorList>
            <person name="Wang R."/>
            <person name="Li Y."/>
            <person name="Zheng H."/>
            <person name="Xin J."/>
        </authorList>
    </citation>
    <scope>NUCLEOTIDE SEQUENCE [LARGE SCALE GENOMIC DNA]</scope>
    <source>
        <strain evidence="4 5">87001</strain>
    </source>
</reference>
<keyword evidence="5" id="KW-1185">Reference proteome</keyword>
<gene>
    <name evidence="4" type="ORF">MCCG_0601</name>
</gene>
<dbReference type="SMART" id="SM00460">
    <property type="entry name" value="TGc"/>
    <property type="match status" value="1"/>
</dbReference>
<dbReference type="Proteomes" id="UP000031910">
    <property type="component" value="Chromosome"/>
</dbReference>
<feature type="chain" id="PRO_5040363296" evidence="2">
    <location>
        <begin position="27"/>
        <end position="762"/>
    </location>
</feature>
<dbReference type="PANTHER" id="PTHR46333">
    <property type="entry name" value="CYTOKINESIS PROTEIN 3"/>
    <property type="match status" value="1"/>
</dbReference>
<protein>
    <submittedName>
        <fullName evidence="4">Lipoprotein</fullName>
    </submittedName>
</protein>
<dbReference type="Pfam" id="PF01841">
    <property type="entry name" value="Transglut_core"/>
    <property type="match status" value="1"/>
</dbReference>
<dbReference type="RefSeq" id="WP_019269496.1">
    <property type="nucleotide sequence ID" value="NZ_CP006959.1"/>
</dbReference>
<evidence type="ECO:0000313" key="5">
    <source>
        <dbReference type="Proteomes" id="UP000031910"/>
    </source>
</evidence>